<protein>
    <submittedName>
        <fullName evidence="1">Uncharacterized protein</fullName>
    </submittedName>
</protein>
<dbReference type="HOGENOM" id="CLU_3397478_0_0_11"/>
<reference evidence="1 2" key="1">
    <citation type="submission" date="2013-10" db="EMBL/GenBank/DDBJ databases">
        <title>Genome sequence of Mycobacterium kansasii.</title>
        <authorList>
            <consortium name="McGill University Mycobacterium genome consortium"/>
            <person name="Veyrier F.J."/>
            <person name="Behr M.A."/>
        </authorList>
    </citation>
    <scope>NUCLEOTIDE SEQUENCE [LARGE SCALE GENOMIC DNA]</scope>
    <source>
        <strain evidence="1 2">ATCC 12478</strain>
    </source>
</reference>
<organism evidence="1 2">
    <name type="scientific">Mycobacterium kansasii ATCC 12478</name>
    <dbReference type="NCBI Taxonomy" id="557599"/>
    <lineage>
        <taxon>Bacteria</taxon>
        <taxon>Bacillati</taxon>
        <taxon>Actinomycetota</taxon>
        <taxon>Actinomycetes</taxon>
        <taxon>Mycobacteriales</taxon>
        <taxon>Mycobacteriaceae</taxon>
        <taxon>Mycobacterium</taxon>
    </lineage>
</organism>
<proteinExistence type="predicted"/>
<dbReference type="KEGG" id="mkn:MKAN_00705"/>
<name>U5WXP8_MYCKA</name>
<evidence type="ECO:0000313" key="2">
    <source>
        <dbReference type="Proteomes" id="UP000017786"/>
    </source>
</evidence>
<gene>
    <name evidence="1" type="ORF">MKAN_00705</name>
</gene>
<evidence type="ECO:0000313" key="1">
    <source>
        <dbReference type="EMBL" id="AGZ53909.1"/>
    </source>
</evidence>
<sequence length="31" mass="3167">MTLGTGAGVNRREPLTVPRVAPSLLGAMPFG</sequence>
<dbReference type="EMBL" id="CP006835">
    <property type="protein sequence ID" value="AGZ53909.1"/>
    <property type="molecule type" value="Genomic_DNA"/>
</dbReference>
<dbReference type="Proteomes" id="UP000017786">
    <property type="component" value="Chromosome"/>
</dbReference>
<accession>U5WXP8</accession>
<dbReference type="AlphaFoldDB" id="U5WXP8"/>